<dbReference type="SUPFAM" id="SSF50249">
    <property type="entry name" value="Nucleic acid-binding proteins"/>
    <property type="match status" value="1"/>
</dbReference>
<evidence type="ECO:0000256" key="4">
    <source>
        <dbReference type="ARBA" id="ARBA00022552"/>
    </source>
</evidence>
<dbReference type="InterPro" id="IPR012340">
    <property type="entry name" value="NA-bd_OB-fold"/>
</dbReference>
<evidence type="ECO:0000256" key="3">
    <source>
        <dbReference type="ARBA" id="ARBA00022490"/>
    </source>
</evidence>
<dbReference type="InterPro" id="IPR004088">
    <property type="entry name" value="KH_dom_type_1"/>
</dbReference>
<dbReference type="GO" id="GO:0071051">
    <property type="term" value="P:poly(A)-dependent snoRNA 3'-end processing"/>
    <property type="evidence" value="ECO:0007669"/>
    <property type="project" value="TreeGrafter"/>
</dbReference>
<protein>
    <recommendedName>
        <fullName evidence="7">Ribosomal RNA-processing protein 40</fullName>
    </recommendedName>
</protein>
<feature type="domain" description="Exosome complex exonuclease Rrp40 N-terminal" evidence="10">
    <location>
        <begin position="27"/>
        <end position="66"/>
    </location>
</feature>
<dbReference type="SUPFAM" id="SSF54791">
    <property type="entry name" value="Eukaryotic type KH-domain (KH-domain type I)"/>
    <property type="match status" value="1"/>
</dbReference>
<evidence type="ECO:0000313" key="12">
    <source>
        <dbReference type="Proteomes" id="UP000215127"/>
    </source>
</evidence>
<dbReference type="FunFam" id="3.30.1370.10:FF:000091">
    <property type="entry name" value="Putative exosome complex exonuclease Rrp40"/>
    <property type="match status" value="1"/>
</dbReference>
<dbReference type="Gene3D" id="3.30.1370.10">
    <property type="entry name" value="K Homology domain, type 1"/>
    <property type="match status" value="1"/>
</dbReference>
<dbReference type="GO" id="GO:0071038">
    <property type="term" value="P:TRAMP-dependent tRNA surveillance pathway"/>
    <property type="evidence" value="ECO:0007669"/>
    <property type="project" value="TreeGrafter"/>
</dbReference>
<feature type="region of interest" description="Disordered" evidence="8">
    <location>
        <begin position="1"/>
        <end position="24"/>
    </location>
</feature>
<dbReference type="Pfam" id="PF21262">
    <property type="entry name" value="RRP40_S1"/>
    <property type="match status" value="1"/>
</dbReference>
<dbReference type="GO" id="GO:0071034">
    <property type="term" value="P:CUT catabolic process"/>
    <property type="evidence" value="ECO:0007669"/>
    <property type="project" value="TreeGrafter"/>
</dbReference>
<comment type="subcellular location">
    <subcellularLocation>
        <location evidence="1">Nucleus</location>
        <location evidence="1">Nucleolus</location>
    </subcellularLocation>
</comment>
<proteinExistence type="inferred from homology"/>
<dbReference type="Proteomes" id="UP000215127">
    <property type="component" value="Chromosome 13"/>
</dbReference>
<organism evidence="11 12">
    <name type="scientific">Zymoseptoria tritici (strain ST99CH_3D7)</name>
    <dbReference type="NCBI Taxonomy" id="1276538"/>
    <lineage>
        <taxon>Eukaryota</taxon>
        <taxon>Fungi</taxon>
        <taxon>Dikarya</taxon>
        <taxon>Ascomycota</taxon>
        <taxon>Pezizomycotina</taxon>
        <taxon>Dothideomycetes</taxon>
        <taxon>Dothideomycetidae</taxon>
        <taxon>Mycosphaerellales</taxon>
        <taxon>Mycosphaerellaceae</taxon>
        <taxon>Zymoseptoria</taxon>
    </lineage>
</organism>
<feature type="domain" description="K Homology" evidence="9">
    <location>
        <begin position="156"/>
        <end position="212"/>
    </location>
</feature>
<reference evidence="11 12" key="1">
    <citation type="submission" date="2016-06" db="EMBL/GenBank/DDBJ databases">
        <authorList>
            <person name="Kjaerup R.B."/>
            <person name="Dalgaard T.S."/>
            <person name="Juul-Madsen H.R."/>
        </authorList>
    </citation>
    <scope>NUCLEOTIDE SEQUENCE [LARGE SCALE GENOMIC DNA]</scope>
</reference>
<dbReference type="Pfam" id="PF15985">
    <property type="entry name" value="KH_6"/>
    <property type="match status" value="1"/>
</dbReference>
<keyword evidence="3" id="KW-0963">Cytoplasm</keyword>
<dbReference type="GO" id="GO:0071035">
    <property type="term" value="P:nuclear polyadenylation-dependent rRNA catabolic process"/>
    <property type="evidence" value="ECO:0007669"/>
    <property type="project" value="TreeGrafter"/>
</dbReference>
<evidence type="ECO:0000256" key="7">
    <source>
        <dbReference type="ARBA" id="ARBA00030615"/>
    </source>
</evidence>
<dbReference type="InterPro" id="IPR036612">
    <property type="entry name" value="KH_dom_type_1_sf"/>
</dbReference>
<keyword evidence="4" id="KW-0698">rRNA processing</keyword>
<dbReference type="InterPro" id="IPR026699">
    <property type="entry name" value="Exosome_RNA_bind1/RRP40/RRP4"/>
</dbReference>
<dbReference type="GO" id="GO:0003723">
    <property type="term" value="F:RNA binding"/>
    <property type="evidence" value="ECO:0007669"/>
    <property type="project" value="UniProtKB-KW"/>
</dbReference>
<dbReference type="PANTHER" id="PTHR21321:SF1">
    <property type="entry name" value="EXOSOME COMPLEX COMPONENT RRP40"/>
    <property type="match status" value="1"/>
</dbReference>
<dbReference type="Gene3D" id="2.40.50.100">
    <property type="match status" value="1"/>
</dbReference>
<dbReference type="GO" id="GO:0000176">
    <property type="term" value="C:nuclear exosome (RNase complex)"/>
    <property type="evidence" value="ECO:0007669"/>
    <property type="project" value="TreeGrafter"/>
</dbReference>
<comment type="similarity">
    <text evidence="2">Belongs to the RRP40 family.</text>
</comment>
<dbReference type="EMBL" id="LT853704">
    <property type="protein sequence ID" value="SMQ56014.1"/>
    <property type="molecule type" value="Genomic_DNA"/>
</dbReference>
<dbReference type="InterPro" id="IPR037319">
    <property type="entry name" value="Rrp40_S1"/>
</dbReference>
<dbReference type="AlphaFoldDB" id="A0A1X7S8J0"/>
<keyword evidence="6" id="KW-0694">RNA-binding</keyword>
<dbReference type="Gene3D" id="2.40.50.140">
    <property type="entry name" value="Nucleic acid-binding proteins"/>
    <property type="match status" value="1"/>
</dbReference>
<name>A0A1X7S8J0_ZYMT9</name>
<keyword evidence="5" id="KW-0271">Exosome</keyword>
<dbReference type="PANTHER" id="PTHR21321">
    <property type="entry name" value="PNAS-3 RELATED"/>
    <property type="match status" value="1"/>
</dbReference>
<dbReference type="FunFam" id="2.40.50.140:FF:000127">
    <property type="entry name" value="Exosome complex component RRP40"/>
    <property type="match status" value="1"/>
</dbReference>
<gene>
    <name evidence="11" type="ORF">ZT3D7_G11169</name>
</gene>
<dbReference type="GO" id="GO:0000467">
    <property type="term" value="P:exonucleolytic trimming to generate mature 3'-end of 5.8S rRNA from tricistronic rRNA transcript (SSU-rRNA, 5.8S rRNA, LSU-rRNA)"/>
    <property type="evidence" value="ECO:0007669"/>
    <property type="project" value="TreeGrafter"/>
</dbReference>
<dbReference type="FunFam" id="2.40.50.100:FF:000073">
    <property type="entry name" value="Putative Exosome complex component RRP40"/>
    <property type="match status" value="1"/>
</dbReference>
<dbReference type="InterPro" id="IPR041054">
    <property type="entry name" value="Rrp40_N_euk"/>
</dbReference>
<dbReference type="GO" id="GO:0000177">
    <property type="term" value="C:cytoplasmic exosome (RNase complex)"/>
    <property type="evidence" value="ECO:0007669"/>
    <property type="project" value="TreeGrafter"/>
</dbReference>
<dbReference type="GO" id="GO:0034475">
    <property type="term" value="P:U4 snRNA 3'-end processing"/>
    <property type="evidence" value="ECO:0007669"/>
    <property type="project" value="TreeGrafter"/>
</dbReference>
<evidence type="ECO:0000259" key="10">
    <source>
        <dbReference type="Pfam" id="PF18311"/>
    </source>
</evidence>
<dbReference type="CDD" id="cd05790">
    <property type="entry name" value="S1_Rrp40"/>
    <property type="match status" value="1"/>
</dbReference>
<evidence type="ECO:0000256" key="6">
    <source>
        <dbReference type="ARBA" id="ARBA00022884"/>
    </source>
</evidence>
<sequence length="249" mass="26739">MSSTTILLPGDSLPTALLPPPTKKGTLTLGPGLRHIPPSTILTTTSGTLHSDPKKSAVWLEHPHGRYLPSVNDLVIAQIHHSSTDVYHCRLSPHTPYALLGQLSFEGANKKTRPQLKSGDLVYARVCKASKWEDVEIECVNSNSGKAEGMGPLTGGMVFDVSPGFARRLMMGTTKDGKSVGGVVVLEEVGEKVRFEVAVGRNGRVWVDSGSVRETVAIGRLLREADEGGLGVEEQRKLVKRVLRESAGS</sequence>
<evidence type="ECO:0000256" key="5">
    <source>
        <dbReference type="ARBA" id="ARBA00022835"/>
    </source>
</evidence>
<evidence type="ECO:0000313" key="11">
    <source>
        <dbReference type="EMBL" id="SMQ56014.1"/>
    </source>
</evidence>
<evidence type="ECO:0000256" key="1">
    <source>
        <dbReference type="ARBA" id="ARBA00004604"/>
    </source>
</evidence>
<dbReference type="Pfam" id="PF18311">
    <property type="entry name" value="Rrp40_N"/>
    <property type="match status" value="1"/>
</dbReference>
<evidence type="ECO:0000256" key="8">
    <source>
        <dbReference type="SAM" id="MobiDB-lite"/>
    </source>
</evidence>
<keyword evidence="12" id="KW-1185">Reference proteome</keyword>
<evidence type="ECO:0000259" key="9">
    <source>
        <dbReference type="Pfam" id="PF15985"/>
    </source>
</evidence>
<accession>A0A1X7S8J0</accession>
<dbReference type="GO" id="GO:0005730">
    <property type="term" value="C:nucleolus"/>
    <property type="evidence" value="ECO:0007669"/>
    <property type="project" value="UniProtKB-SubCell"/>
</dbReference>
<evidence type="ECO:0000256" key="2">
    <source>
        <dbReference type="ARBA" id="ARBA00007841"/>
    </source>
</evidence>
<dbReference type="STRING" id="1276538.A0A1X7S8J0"/>